<dbReference type="KEGG" id="uru:DSM104443_00106"/>
<evidence type="ECO:0000259" key="1">
    <source>
        <dbReference type="Pfam" id="PF14534"/>
    </source>
</evidence>
<dbReference type="Proteomes" id="UP000501534">
    <property type="component" value="Chromosome"/>
</dbReference>
<protein>
    <recommendedName>
        <fullName evidence="1">DUF4440 domain-containing protein</fullName>
    </recommendedName>
</protein>
<dbReference type="Pfam" id="PF14534">
    <property type="entry name" value="DUF4440"/>
    <property type="match status" value="1"/>
</dbReference>
<dbReference type="InterPro" id="IPR027843">
    <property type="entry name" value="DUF4440"/>
</dbReference>
<organism evidence="2 3">
    <name type="scientific">Usitatibacter rugosus</name>
    <dbReference type="NCBI Taxonomy" id="2732067"/>
    <lineage>
        <taxon>Bacteria</taxon>
        <taxon>Pseudomonadati</taxon>
        <taxon>Pseudomonadota</taxon>
        <taxon>Betaproteobacteria</taxon>
        <taxon>Nitrosomonadales</taxon>
        <taxon>Usitatibacteraceae</taxon>
        <taxon>Usitatibacter</taxon>
    </lineage>
</organism>
<dbReference type="RefSeq" id="WP_171088771.1">
    <property type="nucleotide sequence ID" value="NZ_CP053069.1"/>
</dbReference>
<sequence>MAVALAAAASGSAFAQGGPREGPRPTQALFDEVAARDRTVFAAIFDTCDMKVLAGALTDDVEMYHDKGGLTFTTSKQFVEGVTAICKRQETGEDYRSRREIVPGTMKVYPLNNYGAIQVGEHRFYRLTPGKPEQLSEVSLFTHVWKREPSGAWKLARVLSYDHRLTP</sequence>
<evidence type="ECO:0000313" key="2">
    <source>
        <dbReference type="EMBL" id="QJR09070.1"/>
    </source>
</evidence>
<reference evidence="2 3" key="1">
    <citation type="submission" date="2020-04" db="EMBL/GenBank/DDBJ databases">
        <title>Usitatibacter rugosus gen. nov., sp. nov. and Usitatibacter palustris sp. nov., novel members of Usitatibacteraceae fam. nov. within the order Nitrosomonadales isolated from soil.</title>
        <authorList>
            <person name="Huber K.J."/>
            <person name="Neumann-Schaal M."/>
            <person name="Geppert A."/>
            <person name="Luckner M."/>
            <person name="Wanner G."/>
            <person name="Overmann J."/>
        </authorList>
    </citation>
    <scope>NUCLEOTIDE SEQUENCE [LARGE SCALE GENOMIC DNA]</scope>
    <source>
        <strain evidence="2 3">0125_3</strain>
    </source>
</reference>
<dbReference type="Gene3D" id="3.10.450.50">
    <property type="match status" value="1"/>
</dbReference>
<dbReference type="SUPFAM" id="SSF54427">
    <property type="entry name" value="NTF2-like"/>
    <property type="match status" value="1"/>
</dbReference>
<proteinExistence type="predicted"/>
<keyword evidence="3" id="KW-1185">Reference proteome</keyword>
<name>A0A6M4GP25_9PROT</name>
<dbReference type="EMBL" id="CP053069">
    <property type="protein sequence ID" value="QJR09070.1"/>
    <property type="molecule type" value="Genomic_DNA"/>
</dbReference>
<dbReference type="InterPro" id="IPR032710">
    <property type="entry name" value="NTF2-like_dom_sf"/>
</dbReference>
<gene>
    <name evidence="2" type="ORF">DSM104443_00106</name>
</gene>
<feature type="domain" description="DUF4440" evidence="1">
    <location>
        <begin position="34"/>
        <end position="155"/>
    </location>
</feature>
<accession>A0A6M4GP25</accession>
<dbReference type="AlphaFoldDB" id="A0A6M4GP25"/>
<evidence type="ECO:0000313" key="3">
    <source>
        <dbReference type="Proteomes" id="UP000501534"/>
    </source>
</evidence>